<evidence type="ECO:0000313" key="1">
    <source>
        <dbReference type="EMBL" id="OAY59089.1"/>
    </source>
</evidence>
<gene>
    <name evidence="1" type="ORF">MANES_01G003000v8</name>
</gene>
<sequence>MFNNMQVEVAAAMDEASTARVENYLPGHLNCLASLSGGPRSSGRREKDPH</sequence>
<dbReference type="Proteomes" id="UP000091857">
    <property type="component" value="Chromosome 1"/>
</dbReference>
<evidence type="ECO:0000313" key="2">
    <source>
        <dbReference type="Proteomes" id="UP000091857"/>
    </source>
</evidence>
<proteinExistence type="predicted"/>
<organism evidence="1 2">
    <name type="scientific">Manihot esculenta</name>
    <name type="common">Cassava</name>
    <name type="synonym">Jatropha manihot</name>
    <dbReference type="NCBI Taxonomy" id="3983"/>
    <lineage>
        <taxon>Eukaryota</taxon>
        <taxon>Viridiplantae</taxon>
        <taxon>Streptophyta</taxon>
        <taxon>Embryophyta</taxon>
        <taxon>Tracheophyta</taxon>
        <taxon>Spermatophyta</taxon>
        <taxon>Magnoliopsida</taxon>
        <taxon>eudicotyledons</taxon>
        <taxon>Gunneridae</taxon>
        <taxon>Pentapetalae</taxon>
        <taxon>rosids</taxon>
        <taxon>fabids</taxon>
        <taxon>Malpighiales</taxon>
        <taxon>Euphorbiaceae</taxon>
        <taxon>Crotonoideae</taxon>
        <taxon>Manihoteae</taxon>
        <taxon>Manihot</taxon>
    </lineage>
</organism>
<comment type="caution">
    <text evidence="1">The sequence shown here is derived from an EMBL/GenBank/DDBJ whole genome shotgun (WGS) entry which is preliminary data.</text>
</comment>
<keyword evidence="2" id="KW-1185">Reference proteome</keyword>
<name>A0A2C9WIT0_MANES</name>
<protein>
    <submittedName>
        <fullName evidence="1">Uncharacterized protein</fullName>
    </submittedName>
</protein>
<dbReference type="EMBL" id="CM004387">
    <property type="protein sequence ID" value="OAY59089.1"/>
    <property type="molecule type" value="Genomic_DNA"/>
</dbReference>
<dbReference type="STRING" id="3983.A0A2C9WIT0"/>
<accession>A0A2C9WIT0</accession>
<dbReference type="AlphaFoldDB" id="A0A2C9WIT0"/>
<reference evidence="2" key="1">
    <citation type="journal article" date="2016" name="Nat. Biotechnol.">
        <title>Sequencing wild and cultivated cassava and related species reveals extensive interspecific hybridization and genetic diversity.</title>
        <authorList>
            <person name="Bredeson J.V."/>
            <person name="Lyons J.B."/>
            <person name="Prochnik S.E."/>
            <person name="Wu G.A."/>
            <person name="Ha C.M."/>
            <person name="Edsinger-Gonzales E."/>
            <person name="Grimwood J."/>
            <person name="Schmutz J."/>
            <person name="Rabbi I.Y."/>
            <person name="Egesi C."/>
            <person name="Nauluvula P."/>
            <person name="Lebot V."/>
            <person name="Ndunguru J."/>
            <person name="Mkamilo G."/>
            <person name="Bart R.S."/>
            <person name="Setter T.L."/>
            <person name="Gleadow R.M."/>
            <person name="Kulakow P."/>
            <person name="Ferguson M.E."/>
            <person name="Rounsley S."/>
            <person name="Rokhsar D.S."/>
        </authorList>
    </citation>
    <scope>NUCLEOTIDE SEQUENCE [LARGE SCALE GENOMIC DNA]</scope>
    <source>
        <strain evidence="2">cv. AM560-2</strain>
    </source>
</reference>
<dbReference type="Gramene" id="Manes.01G003000.1.v8.1">
    <property type="protein sequence ID" value="Manes.01G003000.1.v8.1.CDS.1"/>
    <property type="gene ID" value="Manes.01G003000.v8.1"/>
</dbReference>